<reference evidence="1 2" key="1">
    <citation type="submission" date="2023-07" db="EMBL/GenBank/DDBJ databases">
        <title>Genomic Encyclopedia of Type Strains, Phase IV (KMG-IV): sequencing the most valuable type-strain genomes for metagenomic binning, comparative biology and taxonomic classification.</title>
        <authorList>
            <person name="Goeker M."/>
        </authorList>
    </citation>
    <scope>NUCLEOTIDE SEQUENCE [LARGE SCALE GENOMIC DNA]</scope>
    <source>
        <strain evidence="1 2">DSM 1277</strain>
    </source>
</reference>
<proteinExistence type="predicted"/>
<dbReference type="Proteomes" id="UP001238467">
    <property type="component" value="Unassembled WGS sequence"/>
</dbReference>
<protein>
    <recommendedName>
        <fullName evidence="3">Ead/Ea22-like family protein</fullName>
    </recommendedName>
</protein>
<evidence type="ECO:0008006" key="3">
    <source>
        <dbReference type="Google" id="ProtNLM"/>
    </source>
</evidence>
<name>A0ABU0DHG3_9HYPH</name>
<keyword evidence="2" id="KW-1185">Reference proteome</keyword>
<evidence type="ECO:0000313" key="1">
    <source>
        <dbReference type="EMBL" id="MDQ0347870.1"/>
    </source>
</evidence>
<accession>A0ABU0DHG3</accession>
<evidence type="ECO:0000313" key="2">
    <source>
        <dbReference type="Proteomes" id="UP001238467"/>
    </source>
</evidence>
<gene>
    <name evidence="1" type="ORF">J2S76_002297</name>
</gene>
<dbReference type="EMBL" id="JAUSUH010000004">
    <property type="protein sequence ID" value="MDQ0347870.1"/>
    <property type="molecule type" value="Genomic_DNA"/>
</dbReference>
<organism evidence="1 2">
    <name type="scientific">Ancylobacter vacuolatus</name>
    <dbReference type="NCBI Taxonomy" id="223389"/>
    <lineage>
        <taxon>Bacteria</taxon>
        <taxon>Pseudomonadati</taxon>
        <taxon>Pseudomonadota</taxon>
        <taxon>Alphaproteobacteria</taxon>
        <taxon>Hyphomicrobiales</taxon>
        <taxon>Xanthobacteraceae</taxon>
        <taxon>Ancylobacter</taxon>
    </lineage>
</organism>
<comment type="caution">
    <text evidence="1">The sequence shown here is derived from an EMBL/GenBank/DDBJ whole genome shotgun (WGS) entry which is preliminary data.</text>
</comment>
<sequence length="67" mass="7860">MTETIEDLKKLREELAERRRKEAHWIHHAFNYERLEKIAQVQLAIQALDAVIAEGEPENTFTLDNVS</sequence>
<dbReference type="RefSeq" id="WP_307060572.1">
    <property type="nucleotide sequence ID" value="NZ_JAUSUH010000004.1"/>
</dbReference>